<keyword evidence="6 16" id="KW-0132">Cell division</keyword>
<dbReference type="InterPro" id="IPR011601">
    <property type="entry name" value="MurB_C"/>
</dbReference>
<comment type="subcellular location">
    <subcellularLocation>
        <location evidence="3 16">Cytoplasm</location>
    </subcellularLocation>
</comment>
<protein>
    <recommendedName>
        <fullName evidence="16">UDP-N-acetylenolpyruvoylglucosamine reductase</fullName>
        <ecNumber evidence="16">1.3.1.98</ecNumber>
    </recommendedName>
    <alternativeName>
        <fullName evidence="16">UDP-N-acetylmuramate dehydrogenase</fullName>
    </alternativeName>
</protein>
<evidence type="ECO:0000256" key="2">
    <source>
        <dbReference type="ARBA" id="ARBA00003921"/>
    </source>
</evidence>
<dbReference type="GO" id="GO:0005829">
    <property type="term" value="C:cytosol"/>
    <property type="evidence" value="ECO:0007669"/>
    <property type="project" value="TreeGrafter"/>
</dbReference>
<comment type="caution">
    <text evidence="18">The sequence shown here is derived from an EMBL/GenBank/DDBJ whole genome shotgun (WGS) entry which is preliminary data.</text>
</comment>
<dbReference type="InterPro" id="IPR036635">
    <property type="entry name" value="MurB_C_sf"/>
</dbReference>
<dbReference type="GO" id="GO:0008762">
    <property type="term" value="F:UDP-N-acetylmuramate dehydrogenase activity"/>
    <property type="evidence" value="ECO:0007669"/>
    <property type="project" value="UniProtKB-UniRule"/>
</dbReference>
<dbReference type="NCBIfam" id="NF000755">
    <property type="entry name" value="PRK00046.1"/>
    <property type="match status" value="1"/>
</dbReference>
<evidence type="ECO:0000256" key="10">
    <source>
        <dbReference type="ARBA" id="ARBA00022960"/>
    </source>
</evidence>
<evidence type="ECO:0000256" key="15">
    <source>
        <dbReference type="ARBA" id="ARBA00048914"/>
    </source>
</evidence>
<gene>
    <name evidence="16" type="primary">murB</name>
    <name evidence="18" type="ORF">COV34_00930</name>
</gene>
<keyword evidence="14 16" id="KW-0961">Cell wall biogenesis/degradation</keyword>
<comment type="function">
    <text evidence="2 16">Cell wall formation.</text>
</comment>
<dbReference type="GO" id="GO:0009252">
    <property type="term" value="P:peptidoglycan biosynthetic process"/>
    <property type="evidence" value="ECO:0007669"/>
    <property type="project" value="UniProtKB-UniRule"/>
</dbReference>
<dbReference type="HAMAP" id="MF_00037">
    <property type="entry name" value="MurB"/>
    <property type="match status" value="1"/>
</dbReference>
<dbReference type="Pfam" id="PF01565">
    <property type="entry name" value="FAD_binding_4"/>
    <property type="match status" value="1"/>
</dbReference>
<comment type="cofactor">
    <cofactor evidence="1 16">
        <name>FAD</name>
        <dbReference type="ChEBI" id="CHEBI:57692"/>
    </cofactor>
</comment>
<evidence type="ECO:0000313" key="19">
    <source>
        <dbReference type="Proteomes" id="UP000231333"/>
    </source>
</evidence>
<keyword evidence="10 16" id="KW-0133">Cell shape</keyword>
<evidence type="ECO:0000256" key="11">
    <source>
        <dbReference type="ARBA" id="ARBA00022984"/>
    </source>
</evidence>
<dbReference type="GO" id="GO:0051301">
    <property type="term" value="P:cell division"/>
    <property type="evidence" value="ECO:0007669"/>
    <property type="project" value="UniProtKB-KW"/>
</dbReference>
<evidence type="ECO:0000256" key="4">
    <source>
        <dbReference type="ARBA" id="ARBA00004752"/>
    </source>
</evidence>
<dbReference type="Proteomes" id="UP000231333">
    <property type="component" value="Unassembled WGS sequence"/>
</dbReference>
<evidence type="ECO:0000256" key="14">
    <source>
        <dbReference type="ARBA" id="ARBA00023316"/>
    </source>
</evidence>
<dbReference type="InterPro" id="IPR036318">
    <property type="entry name" value="FAD-bd_PCMH-like_sf"/>
</dbReference>
<keyword evidence="11 16" id="KW-0573">Peptidoglycan synthesis</keyword>
<evidence type="ECO:0000256" key="13">
    <source>
        <dbReference type="ARBA" id="ARBA00023306"/>
    </source>
</evidence>
<dbReference type="UniPathway" id="UPA00219"/>
<keyword evidence="12 16" id="KW-0560">Oxidoreductase</keyword>
<dbReference type="InterPro" id="IPR016167">
    <property type="entry name" value="FAD-bd_PCMH_sub1"/>
</dbReference>
<dbReference type="InterPro" id="IPR016169">
    <property type="entry name" value="FAD-bd_PCMH_sub2"/>
</dbReference>
<dbReference type="Gene3D" id="3.30.43.10">
    <property type="entry name" value="Uridine Diphospho-n-acetylenolpyruvylglucosamine Reductase, domain 2"/>
    <property type="match status" value="1"/>
</dbReference>
<dbReference type="EMBL" id="PCXL01000011">
    <property type="protein sequence ID" value="PIR38166.1"/>
    <property type="molecule type" value="Genomic_DNA"/>
</dbReference>
<comment type="catalytic activity">
    <reaction evidence="15 16">
        <text>UDP-N-acetyl-alpha-D-muramate + NADP(+) = UDP-N-acetyl-3-O-(1-carboxyvinyl)-alpha-D-glucosamine + NADPH + H(+)</text>
        <dbReference type="Rhea" id="RHEA:12248"/>
        <dbReference type="ChEBI" id="CHEBI:15378"/>
        <dbReference type="ChEBI" id="CHEBI:57783"/>
        <dbReference type="ChEBI" id="CHEBI:58349"/>
        <dbReference type="ChEBI" id="CHEBI:68483"/>
        <dbReference type="ChEBI" id="CHEBI:70757"/>
        <dbReference type="EC" id="1.3.1.98"/>
    </reaction>
</comment>
<evidence type="ECO:0000256" key="16">
    <source>
        <dbReference type="HAMAP-Rule" id="MF_00037"/>
    </source>
</evidence>
<dbReference type="Gene3D" id="3.90.78.10">
    <property type="entry name" value="UDP-N-acetylenolpyruvoylglucosamine reductase, C-terminal domain"/>
    <property type="match status" value="1"/>
</dbReference>
<feature type="domain" description="FAD-binding PCMH-type" evidence="17">
    <location>
        <begin position="24"/>
        <end position="193"/>
    </location>
</feature>
<dbReference type="PANTHER" id="PTHR21071">
    <property type="entry name" value="UDP-N-ACETYLENOLPYRUVOYLGLUCOSAMINE REDUCTASE"/>
    <property type="match status" value="1"/>
</dbReference>
<dbReference type="EC" id="1.3.1.98" evidence="16"/>
<dbReference type="GO" id="GO:0008360">
    <property type="term" value="P:regulation of cell shape"/>
    <property type="evidence" value="ECO:0007669"/>
    <property type="project" value="UniProtKB-KW"/>
</dbReference>
<organism evidence="18 19">
    <name type="scientific">Candidatus Zambryskibacteria bacterium CG10_big_fil_rev_8_21_14_0_10_42_12</name>
    <dbReference type="NCBI Taxonomy" id="1975115"/>
    <lineage>
        <taxon>Bacteria</taxon>
        <taxon>Candidatus Zambryskiibacteriota</taxon>
    </lineage>
</organism>
<evidence type="ECO:0000256" key="12">
    <source>
        <dbReference type="ARBA" id="ARBA00023002"/>
    </source>
</evidence>
<keyword evidence="5 16" id="KW-0963">Cytoplasm</keyword>
<dbReference type="InterPro" id="IPR003170">
    <property type="entry name" value="MurB"/>
</dbReference>
<evidence type="ECO:0000256" key="3">
    <source>
        <dbReference type="ARBA" id="ARBA00004496"/>
    </source>
</evidence>
<dbReference type="GO" id="GO:0071949">
    <property type="term" value="F:FAD binding"/>
    <property type="evidence" value="ECO:0007669"/>
    <property type="project" value="InterPro"/>
</dbReference>
<name>A0A2H0QW43_9BACT</name>
<evidence type="ECO:0000256" key="1">
    <source>
        <dbReference type="ARBA" id="ARBA00001974"/>
    </source>
</evidence>
<reference evidence="18 19" key="1">
    <citation type="submission" date="2017-09" db="EMBL/GenBank/DDBJ databases">
        <title>Depth-based differentiation of microbial function through sediment-hosted aquifers and enrichment of novel symbionts in the deep terrestrial subsurface.</title>
        <authorList>
            <person name="Probst A.J."/>
            <person name="Ladd B."/>
            <person name="Jarett J.K."/>
            <person name="Geller-Mcgrath D.E."/>
            <person name="Sieber C.M."/>
            <person name="Emerson J.B."/>
            <person name="Anantharaman K."/>
            <person name="Thomas B.C."/>
            <person name="Malmstrom R."/>
            <person name="Stieglmeier M."/>
            <person name="Klingl A."/>
            <person name="Woyke T."/>
            <person name="Ryan C.M."/>
            <person name="Banfield J.F."/>
        </authorList>
    </citation>
    <scope>NUCLEOTIDE SEQUENCE [LARGE SCALE GENOMIC DNA]</scope>
    <source>
        <strain evidence="18">CG10_big_fil_rev_8_21_14_0_10_42_12</strain>
    </source>
</reference>
<sequence>MKFNISYMIYMSSPASIRPYLTMHIGGTVNKIEHIQQKEDLIRLLESYGDTLFILGGGSNTLFSDIHHDLTIGKIDIPGINTVHENTDTITLEIGTGVSWDQLVAHAVRHGYQGIEALSAIPGSVGATPIQNVGAYGSEIRDVLVHVHVYDRDKKEFTDIQNKDCSFGYRDSLFKHIPGRFVVTSITLTLKKMNPTDQTPIPSYKGVTEKLSEKGIETPSLSDIRNTIIEIRKTKLPDPKLIPNSGSFFKNPRLSKEAGVRFIQQFPKAPYFIEPDGLYKIPAGWLLEQTGFKGFPGPVGTYEHNALVVINRGGNFHDLTTLVTKIQNAIKEKYNIMLEIEPNIIM</sequence>
<dbReference type="Gene3D" id="3.30.465.10">
    <property type="match status" value="1"/>
</dbReference>
<evidence type="ECO:0000256" key="6">
    <source>
        <dbReference type="ARBA" id="ARBA00022618"/>
    </source>
</evidence>
<evidence type="ECO:0000313" key="18">
    <source>
        <dbReference type="EMBL" id="PIR38166.1"/>
    </source>
</evidence>
<feature type="active site" evidence="16">
    <location>
        <position position="170"/>
    </location>
</feature>
<evidence type="ECO:0000256" key="5">
    <source>
        <dbReference type="ARBA" id="ARBA00022490"/>
    </source>
</evidence>
<comment type="pathway">
    <text evidence="4 16">Cell wall biogenesis; peptidoglycan biosynthesis.</text>
</comment>
<dbReference type="AlphaFoldDB" id="A0A2H0QW43"/>
<dbReference type="SUPFAM" id="SSF56194">
    <property type="entry name" value="Uridine diphospho-N-Acetylenolpyruvylglucosamine reductase, MurB, C-terminal domain"/>
    <property type="match status" value="1"/>
</dbReference>
<accession>A0A2H0QW43</accession>
<feature type="active site" evidence="16">
    <location>
        <position position="341"/>
    </location>
</feature>
<evidence type="ECO:0000259" key="17">
    <source>
        <dbReference type="PROSITE" id="PS51387"/>
    </source>
</evidence>
<dbReference type="PANTHER" id="PTHR21071:SF4">
    <property type="entry name" value="UDP-N-ACETYLENOLPYRUVOYLGLUCOSAMINE REDUCTASE"/>
    <property type="match status" value="1"/>
</dbReference>
<feature type="active site" description="Proton donor" evidence="16">
    <location>
        <position position="247"/>
    </location>
</feature>
<dbReference type="PROSITE" id="PS51387">
    <property type="entry name" value="FAD_PCMH"/>
    <property type="match status" value="1"/>
</dbReference>
<proteinExistence type="inferred from homology"/>
<dbReference type="NCBIfam" id="TIGR00179">
    <property type="entry name" value="murB"/>
    <property type="match status" value="1"/>
</dbReference>
<dbReference type="SUPFAM" id="SSF56176">
    <property type="entry name" value="FAD-binding/transporter-associated domain-like"/>
    <property type="match status" value="1"/>
</dbReference>
<dbReference type="GO" id="GO:0071555">
    <property type="term" value="P:cell wall organization"/>
    <property type="evidence" value="ECO:0007669"/>
    <property type="project" value="UniProtKB-KW"/>
</dbReference>
<evidence type="ECO:0000256" key="9">
    <source>
        <dbReference type="ARBA" id="ARBA00022857"/>
    </source>
</evidence>
<dbReference type="InterPro" id="IPR016166">
    <property type="entry name" value="FAD-bd_PCMH"/>
</dbReference>
<dbReference type="InterPro" id="IPR006094">
    <property type="entry name" value="Oxid_FAD_bind_N"/>
</dbReference>
<evidence type="ECO:0000256" key="7">
    <source>
        <dbReference type="ARBA" id="ARBA00022630"/>
    </source>
</evidence>
<keyword evidence="13 16" id="KW-0131">Cell cycle</keyword>
<keyword evidence="7 16" id="KW-0285">Flavoprotein</keyword>
<keyword evidence="9 16" id="KW-0521">NADP</keyword>
<comment type="similarity">
    <text evidence="16">Belongs to the MurB family.</text>
</comment>
<evidence type="ECO:0000256" key="8">
    <source>
        <dbReference type="ARBA" id="ARBA00022827"/>
    </source>
</evidence>
<keyword evidence="8 16" id="KW-0274">FAD</keyword>
<dbReference type="Pfam" id="PF02873">
    <property type="entry name" value="MurB_C"/>
    <property type="match status" value="1"/>
</dbReference>